<proteinExistence type="predicted"/>
<dbReference type="RefSeq" id="WP_169488406.1">
    <property type="nucleotide sequence ID" value="NZ_JABBGJ010000031.1"/>
</dbReference>
<evidence type="ECO:0000313" key="1">
    <source>
        <dbReference type="EMBL" id="NMM01580.1"/>
    </source>
</evidence>
<comment type="caution">
    <text evidence="1">The sequence shown here is derived from an EMBL/GenBank/DDBJ whole genome shotgun (WGS) entry which is preliminary data.</text>
</comment>
<reference evidence="1 2" key="1">
    <citation type="submission" date="2020-04" db="EMBL/GenBank/DDBJ databases">
        <title>Paraburkholderia sp. RP-4-7 isolated from soil.</title>
        <authorList>
            <person name="Dahal R.H."/>
        </authorList>
    </citation>
    <scope>NUCLEOTIDE SEQUENCE [LARGE SCALE GENOMIC DNA]</scope>
    <source>
        <strain evidence="1 2">RP-4-7</strain>
    </source>
</reference>
<dbReference type="EMBL" id="JABBGJ010000031">
    <property type="protein sequence ID" value="NMM01580.1"/>
    <property type="molecule type" value="Genomic_DNA"/>
</dbReference>
<dbReference type="AlphaFoldDB" id="A0A848IJW6"/>
<evidence type="ECO:0000313" key="2">
    <source>
        <dbReference type="Proteomes" id="UP000544134"/>
    </source>
</evidence>
<dbReference type="Proteomes" id="UP000544134">
    <property type="component" value="Unassembled WGS sequence"/>
</dbReference>
<name>A0A848IJW6_9BURK</name>
<keyword evidence="2" id="KW-1185">Reference proteome</keyword>
<gene>
    <name evidence="1" type="ORF">HHL24_27035</name>
</gene>
<accession>A0A848IJW6</accession>
<protein>
    <submittedName>
        <fullName evidence="1">Uncharacterized protein</fullName>
    </submittedName>
</protein>
<sequence>MSITKTSREQPLKVIFVANTNTMHPSPSWVEVHDGRALAQQVARLTELVHEHDLTEAHLYFTEFQWGPETCSESMAIDTERLVVGHGGFGLQAAIDDSGGKFESDTIDSPAFISAVEACTDAVLYFPPSEADALKTEIEAYQAEAEVTPAIALLVALVLKRSRPPFPPFGFPYGINSLAEAVSLVAESENVPVSESDIVATCAAIAPGNEGLKLYRQDPEMWRVCRNCKTARGSHTWSDALSELVCIEANEEERSVGVLQLDL</sequence>
<organism evidence="1 2">
    <name type="scientific">Paraburkholderia polaris</name>
    <dbReference type="NCBI Taxonomy" id="2728848"/>
    <lineage>
        <taxon>Bacteria</taxon>
        <taxon>Pseudomonadati</taxon>
        <taxon>Pseudomonadota</taxon>
        <taxon>Betaproteobacteria</taxon>
        <taxon>Burkholderiales</taxon>
        <taxon>Burkholderiaceae</taxon>
        <taxon>Paraburkholderia</taxon>
    </lineage>
</organism>